<feature type="transmembrane region" description="Helical" evidence="7">
    <location>
        <begin position="666"/>
        <end position="696"/>
    </location>
</feature>
<dbReference type="EMBL" id="JAECZO010000024">
    <property type="protein sequence ID" value="KAK7202102.1"/>
    <property type="molecule type" value="Genomic_DNA"/>
</dbReference>
<evidence type="ECO:0000256" key="3">
    <source>
        <dbReference type="ARBA" id="ARBA00022967"/>
    </source>
</evidence>
<comment type="subcellular location">
    <subcellularLocation>
        <location evidence="1">Membrane</location>
        <topology evidence="1">Multi-pass membrane protein</topology>
    </subcellularLocation>
</comment>
<dbReference type="InterPro" id="IPR059000">
    <property type="entry name" value="ATPase_P-type_domA"/>
</dbReference>
<dbReference type="InterPro" id="IPR023299">
    <property type="entry name" value="ATPase_P-typ_cyto_dom_N"/>
</dbReference>
<dbReference type="InterPro" id="IPR001757">
    <property type="entry name" value="P_typ_ATPase"/>
</dbReference>
<dbReference type="PANTHER" id="PTHR42861">
    <property type="entry name" value="CALCIUM-TRANSPORTING ATPASE"/>
    <property type="match status" value="1"/>
</dbReference>
<dbReference type="GO" id="GO:0016020">
    <property type="term" value="C:membrane"/>
    <property type="evidence" value="ECO:0007669"/>
    <property type="project" value="UniProtKB-SubCell"/>
</dbReference>
<feature type="compositionally biased region" description="Low complexity" evidence="6">
    <location>
        <begin position="1"/>
        <end position="12"/>
    </location>
</feature>
<feature type="transmembrane region" description="Helical" evidence="7">
    <location>
        <begin position="288"/>
        <end position="308"/>
    </location>
</feature>
<accession>A0AAW0F9M1</accession>
<evidence type="ECO:0000256" key="5">
    <source>
        <dbReference type="ARBA" id="ARBA00023136"/>
    </source>
</evidence>
<dbReference type="InterPro" id="IPR044492">
    <property type="entry name" value="P_typ_ATPase_HD_dom"/>
</dbReference>
<evidence type="ECO:0000256" key="1">
    <source>
        <dbReference type="ARBA" id="ARBA00004141"/>
    </source>
</evidence>
<keyword evidence="10" id="KW-1185">Reference proteome</keyword>
<dbReference type="AlphaFoldDB" id="A0AAW0F9M1"/>
<sequence length="984" mass="101586">MHAEAAAAAAAASVPEGPPPPHDDVSAPSSPWLSQDRRGAAHRGLDSAAVYEARLRCGMNELRTAVVPLHHVIARGLLSPNAALVAGAALVANVAGRHRRLWCAAAFVGVLQVAVPLTAALVSRARVRCLQRCLAHGSAVAYRDESWVLTGAEQLVPGDLVQLVAGSAVLADCTVGSGSAALVDMAEVTGRTRVEAATGGQLLVAGARVVDGAGDAVVCHTGADTFAGRAVEQLERLSHGFTQRLELSRAFVGTVALTVAATVTAAVVTVGALQGWDGYPASTMAVEVPLLALLCAPLCLDVAVYATVSRGAAAAMQRAQAVVLRPSALLSLAAVDTLLVDKTGTLSSGHCELAEPHCAYLAAYPTRAAVMQLMALACQWRQPSLRPTTRAVLRSVDLDACDEYTQLTYAEHESEHRRTAVLRHRSGTVLRVTHGRLRSVVALAKSSESAAACVEAQRRAFSWHQRGLRCVAVAVADVDGPWRLAGVLTFACPLRDDAAPLVADCSRLGVAVTLVSGDEYRAVAAAAEAVQLRTSIVTGRDVPPLRVQQQQHEYGSAGAELDVVADMEATAMAAEEYVACRAYAEMAPEDKAALVRVLQQHGRVVAVMGDGINDAAAAHVADVGIALVSADRDRTAAWGALWGADVALTSDSVGAAVELLVGGRELFGAVVAVVAWTLATALQMSVLTAALAVAVPRRCTSAVTGDGELGLAPSRLHTVTLLCASCATLLWMSTLAGDSAYWITEPCRVCRATMVLQTSAIALVGAAGGVALGVLGGFACDAPQSWSASGAAPLPRLTVERLGGLVTLYVLHVNLLLTLTCASPARAGWRVAGLSRLRCVLALAVAYTLVTCWVVDVELLVAAGVGVYAGAVAVLQDGAKLLVYRICLCLGLPGHRQHRHGRAASAAGVETTAAAEEERAAVAALQQQQQEQEQRNAVVSCGASAAPRHPASAALDAMAGCIGGLDVRLLCRVPPASTPSAAAA</sequence>
<feature type="transmembrane region" description="Helical" evidence="7">
    <location>
        <begin position="72"/>
        <end position="95"/>
    </location>
</feature>
<dbReference type="PRINTS" id="PR00120">
    <property type="entry name" value="HATPASE"/>
</dbReference>
<evidence type="ECO:0000256" key="2">
    <source>
        <dbReference type="ARBA" id="ARBA00022692"/>
    </source>
</evidence>
<dbReference type="Gene3D" id="3.40.1110.10">
    <property type="entry name" value="Calcium-transporting ATPase, cytoplasmic domain N"/>
    <property type="match status" value="1"/>
</dbReference>
<dbReference type="SUPFAM" id="SSF56784">
    <property type="entry name" value="HAD-like"/>
    <property type="match status" value="1"/>
</dbReference>
<keyword evidence="4 7" id="KW-1133">Transmembrane helix</keyword>
<dbReference type="InterPro" id="IPR036412">
    <property type="entry name" value="HAD-like_sf"/>
</dbReference>
<organism evidence="9 10">
    <name type="scientific">Novymonas esmeraldas</name>
    <dbReference type="NCBI Taxonomy" id="1808958"/>
    <lineage>
        <taxon>Eukaryota</taxon>
        <taxon>Discoba</taxon>
        <taxon>Euglenozoa</taxon>
        <taxon>Kinetoplastea</taxon>
        <taxon>Metakinetoplastina</taxon>
        <taxon>Trypanosomatida</taxon>
        <taxon>Trypanosomatidae</taxon>
        <taxon>Novymonas</taxon>
    </lineage>
</organism>
<keyword evidence="3" id="KW-1278">Translocase</keyword>
<keyword evidence="5 7" id="KW-0472">Membrane</keyword>
<dbReference type="SFLD" id="SFLDG00002">
    <property type="entry name" value="C1.7:_P-type_atpase_like"/>
    <property type="match status" value="1"/>
</dbReference>
<name>A0AAW0F9M1_9TRYP</name>
<dbReference type="Proteomes" id="UP001430356">
    <property type="component" value="Unassembled WGS sequence"/>
</dbReference>
<feature type="transmembrane region" description="Helical" evidence="7">
    <location>
        <begin position="755"/>
        <end position="779"/>
    </location>
</feature>
<dbReference type="InterPro" id="IPR008250">
    <property type="entry name" value="ATPase_P-typ_transduc_dom_A_sf"/>
</dbReference>
<dbReference type="NCBIfam" id="TIGR01494">
    <property type="entry name" value="ATPase_P-type"/>
    <property type="match status" value="2"/>
</dbReference>
<evidence type="ECO:0000256" key="4">
    <source>
        <dbReference type="ARBA" id="ARBA00022989"/>
    </source>
</evidence>
<feature type="domain" description="P-type ATPase A" evidence="8">
    <location>
        <begin position="138"/>
        <end position="235"/>
    </location>
</feature>
<feature type="region of interest" description="Disordered" evidence="6">
    <location>
        <begin position="1"/>
        <end position="38"/>
    </location>
</feature>
<dbReference type="GO" id="GO:0016887">
    <property type="term" value="F:ATP hydrolysis activity"/>
    <property type="evidence" value="ECO:0007669"/>
    <property type="project" value="InterPro"/>
</dbReference>
<reference evidence="9 10" key="1">
    <citation type="journal article" date="2021" name="MBio">
        <title>A New Model Trypanosomatid, Novymonas esmeraldas: Genomic Perception of Its 'Candidatus Pandoraea novymonadis' Endosymbiont.</title>
        <authorList>
            <person name="Zakharova A."/>
            <person name="Saura A."/>
            <person name="Butenko A."/>
            <person name="Podesvova L."/>
            <person name="Warmusova S."/>
            <person name="Kostygov A.Y."/>
            <person name="Nenarokova A."/>
            <person name="Lukes J."/>
            <person name="Opperdoes F.R."/>
            <person name="Yurchenko V."/>
        </authorList>
    </citation>
    <scope>NUCLEOTIDE SEQUENCE [LARGE SCALE GENOMIC DNA]</scope>
    <source>
        <strain evidence="9 10">E262AT.01</strain>
    </source>
</reference>
<keyword evidence="2 7" id="KW-0812">Transmembrane</keyword>
<dbReference type="InterPro" id="IPR023214">
    <property type="entry name" value="HAD_sf"/>
</dbReference>
<feature type="transmembrane region" description="Helical" evidence="7">
    <location>
        <begin position="799"/>
        <end position="819"/>
    </location>
</feature>
<evidence type="ECO:0000256" key="6">
    <source>
        <dbReference type="SAM" id="MobiDB-lite"/>
    </source>
</evidence>
<feature type="transmembrane region" description="Helical" evidence="7">
    <location>
        <begin position="250"/>
        <end position="276"/>
    </location>
</feature>
<dbReference type="Pfam" id="PF00122">
    <property type="entry name" value="E1-E2_ATPase"/>
    <property type="match status" value="1"/>
</dbReference>
<dbReference type="SUPFAM" id="SSF81653">
    <property type="entry name" value="Calcium ATPase, transduction domain A"/>
    <property type="match status" value="1"/>
</dbReference>
<evidence type="ECO:0000313" key="10">
    <source>
        <dbReference type="Proteomes" id="UP001430356"/>
    </source>
</evidence>
<protein>
    <submittedName>
        <fullName evidence="9">Proton motive ATPase</fullName>
    </submittedName>
</protein>
<dbReference type="Gene3D" id="1.20.1110.10">
    <property type="entry name" value="Calcium-transporting ATPase, transmembrane domain"/>
    <property type="match status" value="1"/>
</dbReference>
<dbReference type="Gene3D" id="2.70.150.10">
    <property type="entry name" value="Calcium-transporting ATPase, cytoplasmic transduction domain A"/>
    <property type="match status" value="1"/>
</dbReference>
<evidence type="ECO:0000313" key="9">
    <source>
        <dbReference type="EMBL" id="KAK7202102.1"/>
    </source>
</evidence>
<dbReference type="GO" id="GO:0005524">
    <property type="term" value="F:ATP binding"/>
    <property type="evidence" value="ECO:0007669"/>
    <property type="project" value="InterPro"/>
</dbReference>
<feature type="transmembrane region" description="Helical" evidence="7">
    <location>
        <begin position="840"/>
        <end position="861"/>
    </location>
</feature>
<dbReference type="SFLD" id="SFLDF00027">
    <property type="entry name" value="p-type_atpase"/>
    <property type="match status" value="1"/>
</dbReference>
<dbReference type="Pfam" id="PF00702">
    <property type="entry name" value="Hydrolase"/>
    <property type="match status" value="1"/>
</dbReference>
<evidence type="ECO:0000259" key="8">
    <source>
        <dbReference type="Pfam" id="PF00122"/>
    </source>
</evidence>
<comment type="caution">
    <text evidence="9">The sequence shown here is derived from an EMBL/GenBank/DDBJ whole genome shotgun (WGS) entry which is preliminary data.</text>
</comment>
<dbReference type="SFLD" id="SFLDS00003">
    <property type="entry name" value="Haloacid_Dehalogenase"/>
    <property type="match status" value="1"/>
</dbReference>
<feature type="transmembrane region" description="Helical" evidence="7">
    <location>
        <begin position="101"/>
        <end position="122"/>
    </location>
</feature>
<gene>
    <name evidence="9" type="ORF">NESM_000279100</name>
</gene>
<proteinExistence type="predicted"/>
<dbReference type="PRINTS" id="PR00119">
    <property type="entry name" value="CATATPASE"/>
</dbReference>
<dbReference type="Gene3D" id="3.40.50.1000">
    <property type="entry name" value="HAD superfamily/HAD-like"/>
    <property type="match status" value="1"/>
</dbReference>
<evidence type="ECO:0000256" key="7">
    <source>
        <dbReference type="SAM" id="Phobius"/>
    </source>
</evidence>